<dbReference type="Gene3D" id="2.10.110.10">
    <property type="entry name" value="Cysteine Rich Protein"/>
    <property type="match status" value="2"/>
</dbReference>
<dbReference type="FunFam" id="2.10.110.10:FF:000006">
    <property type="entry name" value="LIM homeobox transcription factor 1-beta"/>
    <property type="match status" value="1"/>
</dbReference>
<proteinExistence type="predicted"/>
<accession>T1K0D7</accession>
<evidence type="ECO:0000256" key="4">
    <source>
        <dbReference type="ARBA" id="ARBA00022833"/>
    </source>
</evidence>
<dbReference type="PROSITE" id="PS50071">
    <property type="entry name" value="HOMEOBOX_2"/>
    <property type="match status" value="1"/>
</dbReference>
<keyword evidence="7 9" id="KW-0371">Homeobox</keyword>
<dbReference type="PANTHER" id="PTHR24204:SF8">
    <property type="entry name" value="TAILUP, ISOFORM A"/>
    <property type="match status" value="1"/>
</dbReference>
<dbReference type="Gene3D" id="1.10.10.60">
    <property type="entry name" value="Homeodomain-like"/>
    <property type="match status" value="1"/>
</dbReference>
<dbReference type="SMART" id="SM00132">
    <property type="entry name" value="LIM"/>
    <property type="match status" value="2"/>
</dbReference>
<evidence type="ECO:0000256" key="9">
    <source>
        <dbReference type="PROSITE-ProRule" id="PRU00108"/>
    </source>
</evidence>
<evidence type="ECO:0000256" key="8">
    <source>
        <dbReference type="ARBA" id="ARBA00023242"/>
    </source>
</evidence>
<dbReference type="InterPro" id="IPR049618">
    <property type="entry name" value="Lhx1/5_LIM1"/>
</dbReference>
<dbReference type="InterPro" id="IPR001781">
    <property type="entry name" value="Znf_LIM"/>
</dbReference>
<feature type="region of interest" description="Disordered" evidence="12">
    <location>
        <begin position="212"/>
        <end position="299"/>
    </location>
</feature>
<dbReference type="Pfam" id="PF00412">
    <property type="entry name" value="LIM"/>
    <property type="match status" value="2"/>
</dbReference>
<feature type="transmembrane region" description="Helical" evidence="13">
    <location>
        <begin position="36"/>
        <end position="54"/>
    </location>
</feature>
<comment type="subcellular location">
    <subcellularLocation>
        <location evidence="1 9 11">Nucleus</location>
    </subcellularLocation>
</comment>
<dbReference type="Pfam" id="PF00046">
    <property type="entry name" value="Homeodomain"/>
    <property type="match status" value="1"/>
</dbReference>
<keyword evidence="4 10" id="KW-0862">Zinc</keyword>
<feature type="domain" description="Homeobox" evidence="15">
    <location>
        <begin position="295"/>
        <end position="355"/>
    </location>
</feature>
<keyword evidence="13" id="KW-1133">Transmembrane helix</keyword>
<evidence type="ECO:0000256" key="13">
    <source>
        <dbReference type="SAM" id="Phobius"/>
    </source>
</evidence>
<dbReference type="STRING" id="32264.T1K0D7"/>
<dbReference type="FunFam" id="1.10.10.60:FF:000041">
    <property type="entry name" value="insulin gene enhancer protein ISL-1"/>
    <property type="match status" value="1"/>
</dbReference>
<evidence type="ECO:0000256" key="5">
    <source>
        <dbReference type="ARBA" id="ARBA00023038"/>
    </source>
</evidence>
<evidence type="ECO:0000256" key="2">
    <source>
        <dbReference type="ARBA" id="ARBA00022723"/>
    </source>
</evidence>
<evidence type="ECO:0000256" key="10">
    <source>
        <dbReference type="PROSITE-ProRule" id="PRU00125"/>
    </source>
</evidence>
<keyword evidence="17" id="KW-1185">Reference proteome</keyword>
<dbReference type="InterPro" id="IPR017970">
    <property type="entry name" value="Homeobox_CS"/>
</dbReference>
<dbReference type="eggNOG" id="KOG0490">
    <property type="taxonomic scope" value="Eukaryota"/>
</dbReference>
<evidence type="ECO:0000313" key="17">
    <source>
        <dbReference type="Proteomes" id="UP000015104"/>
    </source>
</evidence>
<dbReference type="CDD" id="cd09367">
    <property type="entry name" value="LIM1_Lhx1_Lhx5"/>
    <property type="match status" value="1"/>
</dbReference>
<keyword evidence="6 9" id="KW-0238">DNA-binding</keyword>
<dbReference type="GO" id="GO:0008270">
    <property type="term" value="F:zinc ion binding"/>
    <property type="evidence" value="ECO:0007669"/>
    <property type="project" value="InterPro"/>
</dbReference>
<dbReference type="GO" id="GO:0005634">
    <property type="term" value="C:nucleus"/>
    <property type="evidence" value="ECO:0007669"/>
    <property type="project" value="UniProtKB-SubCell"/>
</dbReference>
<feature type="domain" description="LIM zinc-binding" evidence="14">
    <location>
        <begin position="143"/>
        <end position="205"/>
    </location>
</feature>
<keyword evidence="2 10" id="KW-0479">Metal-binding</keyword>
<dbReference type="EnsemblMetazoa" id="tetur03g07390.1">
    <property type="protein sequence ID" value="tetur03g07390.1"/>
    <property type="gene ID" value="tetur03g07390"/>
</dbReference>
<feature type="domain" description="LIM zinc-binding" evidence="14">
    <location>
        <begin position="83"/>
        <end position="142"/>
    </location>
</feature>
<organism evidence="16 17">
    <name type="scientific">Tetranychus urticae</name>
    <name type="common">Two-spotted spider mite</name>
    <dbReference type="NCBI Taxonomy" id="32264"/>
    <lineage>
        <taxon>Eukaryota</taxon>
        <taxon>Metazoa</taxon>
        <taxon>Ecdysozoa</taxon>
        <taxon>Arthropoda</taxon>
        <taxon>Chelicerata</taxon>
        <taxon>Arachnida</taxon>
        <taxon>Acari</taxon>
        <taxon>Acariformes</taxon>
        <taxon>Trombidiformes</taxon>
        <taxon>Prostigmata</taxon>
        <taxon>Eleutherengona</taxon>
        <taxon>Raphignathae</taxon>
        <taxon>Tetranychoidea</taxon>
        <taxon>Tetranychidae</taxon>
        <taxon>Tetranychus</taxon>
    </lineage>
</organism>
<evidence type="ECO:0000256" key="11">
    <source>
        <dbReference type="RuleBase" id="RU000682"/>
    </source>
</evidence>
<evidence type="ECO:0000313" key="16">
    <source>
        <dbReference type="EnsemblMetazoa" id="tetur03g07390.1"/>
    </source>
</evidence>
<evidence type="ECO:0000256" key="1">
    <source>
        <dbReference type="ARBA" id="ARBA00004123"/>
    </source>
</evidence>
<evidence type="ECO:0000256" key="12">
    <source>
        <dbReference type="SAM" id="MobiDB-lite"/>
    </source>
</evidence>
<dbReference type="GO" id="GO:0003677">
    <property type="term" value="F:DNA binding"/>
    <property type="evidence" value="ECO:0007669"/>
    <property type="project" value="UniProtKB-UniRule"/>
</dbReference>
<dbReference type="PROSITE" id="PS00478">
    <property type="entry name" value="LIM_DOMAIN_1"/>
    <property type="match status" value="1"/>
</dbReference>
<dbReference type="SUPFAM" id="SSF57716">
    <property type="entry name" value="Glucocorticoid receptor-like (DNA-binding domain)"/>
    <property type="match status" value="2"/>
</dbReference>
<dbReference type="PROSITE" id="PS00027">
    <property type="entry name" value="HOMEOBOX_1"/>
    <property type="match status" value="1"/>
</dbReference>
<dbReference type="Proteomes" id="UP000015104">
    <property type="component" value="Unassembled WGS sequence"/>
</dbReference>
<reference evidence="16" key="2">
    <citation type="submission" date="2015-06" db="UniProtKB">
        <authorList>
            <consortium name="EnsemblMetazoa"/>
        </authorList>
    </citation>
    <scope>IDENTIFICATION</scope>
</reference>
<dbReference type="GO" id="GO:0007409">
    <property type="term" value="P:axonogenesis"/>
    <property type="evidence" value="ECO:0007669"/>
    <property type="project" value="TreeGrafter"/>
</dbReference>
<evidence type="ECO:0000259" key="15">
    <source>
        <dbReference type="PROSITE" id="PS50071"/>
    </source>
</evidence>
<keyword evidence="5 10" id="KW-0440">LIM domain</keyword>
<keyword evidence="3" id="KW-0677">Repeat</keyword>
<keyword evidence="13" id="KW-0812">Transmembrane</keyword>
<dbReference type="InterPro" id="IPR009057">
    <property type="entry name" value="Homeodomain-like_sf"/>
</dbReference>
<dbReference type="PROSITE" id="PS50023">
    <property type="entry name" value="LIM_DOMAIN_2"/>
    <property type="match status" value="2"/>
</dbReference>
<dbReference type="EMBL" id="CAEY01001140">
    <property type="status" value="NOT_ANNOTATED_CDS"/>
    <property type="molecule type" value="Genomic_DNA"/>
</dbReference>
<evidence type="ECO:0000256" key="7">
    <source>
        <dbReference type="ARBA" id="ARBA00023155"/>
    </source>
</evidence>
<protein>
    <submittedName>
        <fullName evidence="16">Uncharacterized protein</fullName>
    </submittedName>
</protein>
<dbReference type="InterPro" id="IPR001356">
    <property type="entry name" value="HD"/>
</dbReference>
<name>T1K0D7_TETUR</name>
<dbReference type="SMART" id="SM00389">
    <property type="entry name" value="HOX"/>
    <property type="match status" value="1"/>
</dbReference>
<sequence>MAPSLSDYFHCYTLSLKAPPHLTLDWVYSRTRRDSVLYALVLQVFWVKVFMLLLTTRSCLSHLFFHRFSSHGLVNNIIIMKMVSCEGCGQPIKDRFLDKILDRAWHTYCVVCFDCKSELTEKCYSREGKLFCKQDFFKRFGKKCARCSQAIFPEDYVRWARNSVYHIRCFTCVDCHKELLTGDELYIINEDQLFCKRDYLASSQQSHVKDELMQPELSMSPPDSMSLNQSDLSMNQSDLSTLPSSTTDHLTGSVLPTGDLTTVVSPADSLPESVGHRRVSVVRPTSGHKQSSSEHKPTRVRTVLNEKQLTTLRSCYNANPRPDALLKERLVEMTGLSPRVIRVWFQNKRCKDKKKQIMMKQIQQQEKDGRQLQSIANMQGVPLVATSPVQHEIPHPIEVQSYHPPWKTLVDYKQIQSDCDQDDPHLGQHIDVNYHCPLHV</sequence>
<reference evidence="17" key="1">
    <citation type="submission" date="2011-08" db="EMBL/GenBank/DDBJ databases">
        <authorList>
            <person name="Rombauts S."/>
        </authorList>
    </citation>
    <scope>NUCLEOTIDE SEQUENCE</scope>
    <source>
        <strain evidence="17">London</strain>
    </source>
</reference>
<keyword evidence="8 9" id="KW-0539">Nucleus</keyword>
<dbReference type="GO" id="GO:0048665">
    <property type="term" value="P:neuron fate specification"/>
    <property type="evidence" value="ECO:0007669"/>
    <property type="project" value="InterPro"/>
</dbReference>
<dbReference type="PANTHER" id="PTHR24204">
    <property type="entry name" value="INSULIN GENE ENHANCER PROTEIN"/>
    <property type="match status" value="1"/>
</dbReference>
<dbReference type="GO" id="GO:0045944">
    <property type="term" value="P:positive regulation of transcription by RNA polymerase II"/>
    <property type="evidence" value="ECO:0007669"/>
    <property type="project" value="InterPro"/>
</dbReference>
<dbReference type="CDD" id="cd00086">
    <property type="entry name" value="homeodomain"/>
    <property type="match status" value="1"/>
</dbReference>
<evidence type="ECO:0000256" key="3">
    <source>
        <dbReference type="ARBA" id="ARBA00022737"/>
    </source>
</evidence>
<dbReference type="HOGENOM" id="CLU_027802_2_0_1"/>
<dbReference type="SUPFAM" id="SSF46689">
    <property type="entry name" value="Homeodomain-like"/>
    <property type="match status" value="1"/>
</dbReference>
<feature type="DNA-binding region" description="Homeobox" evidence="9">
    <location>
        <begin position="297"/>
        <end position="356"/>
    </location>
</feature>
<dbReference type="InterPro" id="IPR047169">
    <property type="entry name" value="ISL1/2-like"/>
</dbReference>
<dbReference type="AlphaFoldDB" id="T1K0D7"/>
<evidence type="ECO:0000259" key="14">
    <source>
        <dbReference type="PROSITE" id="PS50023"/>
    </source>
</evidence>
<keyword evidence="13" id="KW-0472">Membrane</keyword>
<feature type="compositionally biased region" description="Low complexity" evidence="12">
    <location>
        <begin position="237"/>
        <end position="251"/>
    </location>
</feature>
<evidence type="ECO:0000256" key="6">
    <source>
        <dbReference type="ARBA" id="ARBA00023125"/>
    </source>
</evidence>
<feature type="compositionally biased region" description="Polar residues" evidence="12">
    <location>
        <begin position="221"/>
        <end position="236"/>
    </location>
</feature>
<dbReference type="GO" id="GO:0000981">
    <property type="term" value="F:DNA-binding transcription factor activity, RNA polymerase II-specific"/>
    <property type="evidence" value="ECO:0007669"/>
    <property type="project" value="InterPro"/>
</dbReference>